<protein>
    <submittedName>
        <fullName evidence="2">Sugar phosphate isomerase/epimerase family protein</fullName>
    </submittedName>
</protein>
<dbReference type="EMBL" id="JBHUPD010000004">
    <property type="protein sequence ID" value="MFD2874321.1"/>
    <property type="molecule type" value="Genomic_DNA"/>
</dbReference>
<keyword evidence="3" id="KW-1185">Reference proteome</keyword>
<dbReference type="InterPro" id="IPR036237">
    <property type="entry name" value="Xyl_isomerase-like_sf"/>
</dbReference>
<organism evidence="2 3">
    <name type="scientific">Mucilaginibacter ximonensis</name>
    <dbReference type="NCBI Taxonomy" id="538021"/>
    <lineage>
        <taxon>Bacteria</taxon>
        <taxon>Pseudomonadati</taxon>
        <taxon>Bacteroidota</taxon>
        <taxon>Sphingobacteriia</taxon>
        <taxon>Sphingobacteriales</taxon>
        <taxon>Sphingobacteriaceae</taxon>
        <taxon>Mucilaginibacter</taxon>
    </lineage>
</organism>
<accession>A0ABW5YHQ5</accession>
<dbReference type="Proteomes" id="UP001597557">
    <property type="component" value="Unassembled WGS sequence"/>
</dbReference>
<sequence>MNKGISRKNFIKTTAISIAALPLGNLALGDDLKSSQQLTPPAADGKVTLNIFSKHLQWLNYTDMANQAARLGFEGIDLTVRKGGHVLPERVNDDLPKALLAAKAAGISINSITTDIVDADDQLTHDVLKAASAAGIKSYRMGWYSYDKKLSPLQNVDQLKKRFAALAKVNQQYQMRGDYEHHTGRFGNSIWDLYEAIKSLSPQHVGVQFDIHHATIDGAMAWPINLNLIKDYVRSTTIKDFYWNKTAKGWEIANAPLGQGMVEFKKYFAQLKNFGFKGPIIMHFEYPLGGADQGAAKLTLPKEQVLASMQADVDTLKGWLKESGLN</sequence>
<evidence type="ECO:0000259" key="1">
    <source>
        <dbReference type="Pfam" id="PF01261"/>
    </source>
</evidence>
<dbReference type="PANTHER" id="PTHR12110">
    <property type="entry name" value="HYDROXYPYRUVATE ISOMERASE"/>
    <property type="match status" value="1"/>
</dbReference>
<dbReference type="InterPro" id="IPR013022">
    <property type="entry name" value="Xyl_isomerase-like_TIM-brl"/>
</dbReference>
<comment type="caution">
    <text evidence="2">The sequence shown here is derived from an EMBL/GenBank/DDBJ whole genome shotgun (WGS) entry which is preliminary data.</text>
</comment>
<dbReference type="RefSeq" id="WP_377188773.1">
    <property type="nucleotide sequence ID" value="NZ_JBHUPD010000004.1"/>
</dbReference>
<gene>
    <name evidence="2" type="ORF">ACFS5N_17700</name>
</gene>
<dbReference type="SUPFAM" id="SSF51658">
    <property type="entry name" value="Xylose isomerase-like"/>
    <property type="match status" value="1"/>
</dbReference>
<name>A0ABW5YHQ5_9SPHI</name>
<evidence type="ECO:0000313" key="2">
    <source>
        <dbReference type="EMBL" id="MFD2874321.1"/>
    </source>
</evidence>
<dbReference type="GO" id="GO:0016853">
    <property type="term" value="F:isomerase activity"/>
    <property type="evidence" value="ECO:0007669"/>
    <property type="project" value="UniProtKB-KW"/>
</dbReference>
<feature type="domain" description="Xylose isomerase-like TIM barrel" evidence="1">
    <location>
        <begin position="67"/>
        <end position="292"/>
    </location>
</feature>
<proteinExistence type="predicted"/>
<evidence type="ECO:0000313" key="3">
    <source>
        <dbReference type="Proteomes" id="UP001597557"/>
    </source>
</evidence>
<dbReference type="Pfam" id="PF01261">
    <property type="entry name" value="AP_endonuc_2"/>
    <property type="match status" value="1"/>
</dbReference>
<dbReference type="InterPro" id="IPR050312">
    <property type="entry name" value="IolE/XylAMocC-like"/>
</dbReference>
<dbReference type="PANTHER" id="PTHR12110:SF41">
    <property type="entry name" value="INOSOSE DEHYDRATASE"/>
    <property type="match status" value="1"/>
</dbReference>
<dbReference type="Gene3D" id="3.20.20.150">
    <property type="entry name" value="Divalent-metal-dependent TIM barrel enzymes"/>
    <property type="match status" value="1"/>
</dbReference>
<keyword evidence="2" id="KW-0413">Isomerase</keyword>
<reference evidence="3" key="1">
    <citation type="journal article" date="2019" name="Int. J. Syst. Evol. Microbiol.">
        <title>The Global Catalogue of Microorganisms (GCM) 10K type strain sequencing project: providing services to taxonomists for standard genome sequencing and annotation.</title>
        <authorList>
            <consortium name="The Broad Institute Genomics Platform"/>
            <consortium name="The Broad Institute Genome Sequencing Center for Infectious Disease"/>
            <person name="Wu L."/>
            <person name="Ma J."/>
        </authorList>
    </citation>
    <scope>NUCLEOTIDE SEQUENCE [LARGE SCALE GENOMIC DNA]</scope>
    <source>
        <strain evidence="3">KCTC 22437</strain>
    </source>
</reference>